<accession>A0AAD9EHZ3</accession>
<dbReference type="EMBL" id="JAQOWY010000153">
    <property type="protein sequence ID" value="KAK1849078.1"/>
    <property type="molecule type" value="Genomic_DNA"/>
</dbReference>
<evidence type="ECO:0000313" key="3">
    <source>
        <dbReference type="EMBL" id="KAK1849078.1"/>
    </source>
</evidence>
<dbReference type="AlphaFoldDB" id="A0AAD9EHZ3"/>
<evidence type="ECO:0000256" key="1">
    <source>
        <dbReference type="SAM" id="MobiDB-lite"/>
    </source>
</evidence>
<dbReference type="Proteomes" id="UP001243330">
    <property type="component" value="Unassembled WGS sequence"/>
</dbReference>
<feature type="signal peptide" evidence="2">
    <location>
        <begin position="1"/>
        <end position="27"/>
    </location>
</feature>
<gene>
    <name evidence="3" type="ORF">CCHR01_08269</name>
</gene>
<comment type="caution">
    <text evidence="3">The sequence shown here is derived from an EMBL/GenBank/DDBJ whole genome shotgun (WGS) entry which is preliminary data.</text>
</comment>
<protein>
    <submittedName>
        <fullName evidence="3">Uncharacterized protein</fullName>
    </submittedName>
</protein>
<organism evidence="3 4">
    <name type="scientific">Colletotrichum chrysophilum</name>
    <dbReference type="NCBI Taxonomy" id="1836956"/>
    <lineage>
        <taxon>Eukaryota</taxon>
        <taxon>Fungi</taxon>
        <taxon>Dikarya</taxon>
        <taxon>Ascomycota</taxon>
        <taxon>Pezizomycotina</taxon>
        <taxon>Sordariomycetes</taxon>
        <taxon>Hypocreomycetidae</taxon>
        <taxon>Glomerellales</taxon>
        <taxon>Glomerellaceae</taxon>
        <taxon>Colletotrichum</taxon>
        <taxon>Colletotrichum gloeosporioides species complex</taxon>
    </lineage>
</organism>
<sequence>MNQQFMRPLGSLHLIAAVILVVGHLQGRRTVTASEHRNSGREGSGVGGPNMIRGSAPGPWSLGRGKKNGQRTSFTVFECGTWEDQVTSAVAGGSTGSGGSQPAPNEFPQSLGASLILREETLGRAAACGRDRSMFRGQLLAIGEHGAAVVEQCRAPPDSGCRCQDTPVLRRVLLQEWIGGGSRIWARLVFD</sequence>
<feature type="chain" id="PRO_5042133539" evidence="2">
    <location>
        <begin position="28"/>
        <end position="191"/>
    </location>
</feature>
<proteinExistence type="predicted"/>
<keyword evidence="2" id="KW-0732">Signal</keyword>
<keyword evidence="4" id="KW-1185">Reference proteome</keyword>
<name>A0AAD9EHZ3_9PEZI</name>
<reference evidence="3" key="1">
    <citation type="submission" date="2023-01" db="EMBL/GenBank/DDBJ databases">
        <title>Colletotrichum chrysophilum M932 genome sequence.</title>
        <authorList>
            <person name="Baroncelli R."/>
        </authorList>
    </citation>
    <scope>NUCLEOTIDE SEQUENCE</scope>
    <source>
        <strain evidence="3">M932</strain>
    </source>
</reference>
<evidence type="ECO:0000313" key="4">
    <source>
        <dbReference type="Proteomes" id="UP001243330"/>
    </source>
</evidence>
<feature type="region of interest" description="Disordered" evidence="1">
    <location>
        <begin position="30"/>
        <end position="67"/>
    </location>
</feature>
<evidence type="ECO:0000256" key="2">
    <source>
        <dbReference type="SAM" id="SignalP"/>
    </source>
</evidence>